<feature type="non-terminal residue" evidence="1">
    <location>
        <position position="166"/>
    </location>
</feature>
<dbReference type="OrthoDB" id="5989102at2759"/>
<organism evidence="1 2">
    <name type="scientific">Pocillopora damicornis</name>
    <name type="common">Cauliflower coral</name>
    <name type="synonym">Millepora damicornis</name>
    <dbReference type="NCBI Taxonomy" id="46731"/>
    <lineage>
        <taxon>Eukaryota</taxon>
        <taxon>Metazoa</taxon>
        <taxon>Cnidaria</taxon>
        <taxon>Anthozoa</taxon>
        <taxon>Hexacorallia</taxon>
        <taxon>Scleractinia</taxon>
        <taxon>Astrocoeniina</taxon>
        <taxon>Pocilloporidae</taxon>
        <taxon>Pocillopora</taxon>
    </lineage>
</organism>
<sequence length="166" mass="18548">MNGARCEYHTNLIAENSSNQQNLFCTTKSLLCEPSEVLFPKDIAPDDLANDFGNFFMQKIDKINQLIDMKSSSEMSKAREKGCTDSNTYACVTFANFKRLSQEQVYELIKKAAKKSCPLDPMPTSVILDVLDVLLPVITNMINLSLESGVRQIIPGRSSRTLECIT</sequence>
<accession>A0A3M6V2U8</accession>
<evidence type="ECO:0000313" key="2">
    <source>
        <dbReference type="Proteomes" id="UP000275408"/>
    </source>
</evidence>
<dbReference type="AlphaFoldDB" id="A0A3M6V2U8"/>
<comment type="caution">
    <text evidence="1">The sequence shown here is derived from an EMBL/GenBank/DDBJ whole genome shotgun (WGS) entry which is preliminary data.</text>
</comment>
<gene>
    <name evidence="1" type="ORF">pdam_00019430</name>
</gene>
<proteinExistence type="predicted"/>
<dbReference type="Proteomes" id="UP000275408">
    <property type="component" value="Unassembled WGS sequence"/>
</dbReference>
<keyword evidence="2" id="KW-1185">Reference proteome</keyword>
<name>A0A3M6V2U8_POCDA</name>
<reference evidence="1 2" key="1">
    <citation type="journal article" date="2018" name="Sci. Rep.">
        <title>Comparative analysis of the Pocillopora damicornis genome highlights role of immune system in coral evolution.</title>
        <authorList>
            <person name="Cunning R."/>
            <person name="Bay R.A."/>
            <person name="Gillette P."/>
            <person name="Baker A.C."/>
            <person name="Traylor-Knowles N."/>
        </authorList>
    </citation>
    <scope>NUCLEOTIDE SEQUENCE [LARGE SCALE GENOMIC DNA]</scope>
    <source>
        <strain evidence="1">RSMAS</strain>
        <tissue evidence="1">Whole animal</tissue>
    </source>
</reference>
<evidence type="ECO:0000313" key="1">
    <source>
        <dbReference type="EMBL" id="RMX60225.1"/>
    </source>
</evidence>
<dbReference type="EMBL" id="RCHS01000213">
    <property type="protein sequence ID" value="RMX60225.1"/>
    <property type="molecule type" value="Genomic_DNA"/>
</dbReference>
<protein>
    <submittedName>
        <fullName evidence="1">Uncharacterized protein</fullName>
    </submittedName>
</protein>